<gene>
    <name evidence="2" type="ORF">R1flu_008152</name>
</gene>
<evidence type="ECO:0000256" key="1">
    <source>
        <dbReference type="SAM" id="MobiDB-lite"/>
    </source>
</evidence>
<name>A0ABD1YAY0_9MARC</name>
<organism evidence="2 3">
    <name type="scientific">Riccia fluitans</name>
    <dbReference type="NCBI Taxonomy" id="41844"/>
    <lineage>
        <taxon>Eukaryota</taxon>
        <taxon>Viridiplantae</taxon>
        <taxon>Streptophyta</taxon>
        <taxon>Embryophyta</taxon>
        <taxon>Marchantiophyta</taxon>
        <taxon>Marchantiopsida</taxon>
        <taxon>Marchantiidae</taxon>
        <taxon>Marchantiales</taxon>
        <taxon>Ricciaceae</taxon>
        <taxon>Riccia</taxon>
    </lineage>
</organism>
<dbReference type="Proteomes" id="UP001605036">
    <property type="component" value="Unassembled WGS sequence"/>
</dbReference>
<proteinExistence type="predicted"/>
<dbReference type="AlphaFoldDB" id="A0ABD1YAY0"/>
<evidence type="ECO:0000313" key="3">
    <source>
        <dbReference type="Proteomes" id="UP001605036"/>
    </source>
</evidence>
<reference evidence="2 3" key="1">
    <citation type="submission" date="2024-09" db="EMBL/GenBank/DDBJ databases">
        <title>Chromosome-scale assembly of Riccia fluitans.</title>
        <authorList>
            <person name="Paukszto L."/>
            <person name="Sawicki J."/>
            <person name="Karawczyk K."/>
            <person name="Piernik-Szablinska J."/>
            <person name="Szczecinska M."/>
            <person name="Mazdziarz M."/>
        </authorList>
    </citation>
    <scope>NUCLEOTIDE SEQUENCE [LARGE SCALE GENOMIC DNA]</scope>
    <source>
        <strain evidence="2">Rf_01</strain>
        <tissue evidence="2">Aerial parts of the thallus</tissue>
    </source>
</reference>
<sequence>MNRQSAVAIPKPGLVFDLQQQWERTQNLTSTRNHESPTDGVGSSPIRSTSRLQFCGVSVATSRLQGNYPEGKGRSTPPVEHVDRRGGIKVVPVIDPKATNWHDYETDCALSFYSLTELDEAQGKTQQIINTLLALSRVGINPGSLHRGLSLNQQDGQAGLQVPLGCLSNLSLIQSNERDSLGETQTFDFSLWRSKGFPPMPAAKVPFSPRLVLLAVMIPPATLDRPKAPRSCDSCHLGFLARINDASGLCVELGRRLFVFLGCVHCRLFPSLDHFGVGHMELSVFADWHIHDSLMLRCLPL</sequence>
<accession>A0ABD1YAY0</accession>
<feature type="region of interest" description="Disordered" evidence="1">
    <location>
        <begin position="27"/>
        <end position="48"/>
    </location>
</feature>
<keyword evidence="3" id="KW-1185">Reference proteome</keyword>
<evidence type="ECO:0000313" key="2">
    <source>
        <dbReference type="EMBL" id="KAL2623907.1"/>
    </source>
</evidence>
<dbReference type="EMBL" id="JBHFFA010000005">
    <property type="protein sequence ID" value="KAL2623907.1"/>
    <property type="molecule type" value="Genomic_DNA"/>
</dbReference>
<comment type="caution">
    <text evidence="2">The sequence shown here is derived from an EMBL/GenBank/DDBJ whole genome shotgun (WGS) entry which is preliminary data.</text>
</comment>
<protein>
    <submittedName>
        <fullName evidence="2">Uncharacterized protein</fullName>
    </submittedName>
</protein>